<name>A0A7X2T0N4_9CLOT</name>
<evidence type="ECO:0000256" key="1">
    <source>
        <dbReference type="SAM" id="Phobius"/>
    </source>
</evidence>
<dbReference type="RefSeq" id="WP_154530202.1">
    <property type="nucleotide sequence ID" value="NZ_JAXFSD010000160.1"/>
</dbReference>
<evidence type="ECO:0000313" key="3">
    <source>
        <dbReference type="Proteomes" id="UP000460287"/>
    </source>
</evidence>
<proteinExistence type="predicted"/>
<sequence length="211" mass="23949">MNKDGCESIEIGMPYERSINRAVIGIALSLISLNISFLGDIISVVGMILCLLGFRILKYENKWFQSCYVITVIRAIYLILNIILSTTIIQSIITSSPIMSVINIMNLILSSVFLVCFCCGIKALQQKIEMPVVFATFSMPNDVVKQRGYLCYSVRKNNKDYAVIDSFMNYTHQQTWMQYPVKTAMETRINDGFNKSGAFLTIQDDVQFEID</sequence>
<reference evidence="2 3" key="1">
    <citation type="submission" date="2019-08" db="EMBL/GenBank/DDBJ databases">
        <title>In-depth cultivation of the pig gut microbiome towards novel bacterial diversity and tailored functional studies.</title>
        <authorList>
            <person name="Wylensek D."/>
            <person name="Hitch T.C.A."/>
            <person name="Clavel T."/>
        </authorList>
    </citation>
    <scope>NUCLEOTIDE SEQUENCE [LARGE SCALE GENOMIC DNA]</scope>
    <source>
        <strain evidence="2 3">WCA-383-APC-5B</strain>
    </source>
</reference>
<organism evidence="2 3">
    <name type="scientific">Inconstantimicrobium porci</name>
    <dbReference type="NCBI Taxonomy" id="2652291"/>
    <lineage>
        <taxon>Bacteria</taxon>
        <taxon>Bacillati</taxon>
        <taxon>Bacillota</taxon>
        <taxon>Clostridia</taxon>
        <taxon>Eubacteriales</taxon>
        <taxon>Clostridiaceae</taxon>
        <taxon>Inconstantimicrobium</taxon>
    </lineage>
</organism>
<feature type="transmembrane region" description="Helical" evidence="1">
    <location>
        <begin position="22"/>
        <end position="54"/>
    </location>
</feature>
<feature type="transmembrane region" description="Helical" evidence="1">
    <location>
        <begin position="98"/>
        <end position="121"/>
    </location>
</feature>
<gene>
    <name evidence="2" type="ORF">FYJ33_02485</name>
</gene>
<comment type="caution">
    <text evidence="2">The sequence shown here is derived from an EMBL/GenBank/DDBJ whole genome shotgun (WGS) entry which is preliminary data.</text>
</comment>
<dbReference type="EMBL" id="VULX01000002">
    <property type="protein sequence ID" value="MSR90315.1"/>
    <property type="molecule type" value="Genomic_DNA"/>
</dbReference>
<keyword evidence="3" id="KW-1185">Reference proteome</keyword>
<evidence type="ECO:0000313" key="2">
    <source>
        <dbReference type="EMBL" id="MSR90315.1"/>
    </source>
</evidence>
<keyword evidence="1" id="KW-1133">Transmembrane helix</keyword>
<dbReference type="AlphaFoldDB" id="A0A7X2T0N4"/>
<protein>
    <submittedName>
        <fullName evidence="2">Uncharacterized protein</fullName>
    </submittedName>
</protein>
<accession>A0A7X2T0N4</accession>
<keyword evidence="1" id="KW-0812">Transmembrane</keyword>
<dbReference type="Proteomes" id="UP000460287">
    <property type="component" value="Unassembled WGS sequence"/>
</dbReference>
<keyword evidence="1" id="KW-0472">Membrane</keyword>
<feature type="transmembrane region" description="Helical" evidence="1">
    <location>
        <begin position="66"/>
        <end position="92"/>
    </location>
</feature>